<sequence>MNNRNGTIFAYALQQMIWAEGFQEMSRKKPGIALIDADMANGRQFCGLLEKLNYSATLFNSLEDFEGYLENRPEIAAILDLDSIEVRSQAIRALKKRHPELHILGVSKLLLHPGLEELIGTHLYACLVKPVNEDELLFWLKSIAENMETPAGAPDP</sequence>
<dbReference type="Gene3D" id="3.40.50.2300">
    <property type="match status" value="1"/>
</dbReference>
<proteinExistence type="predicted"/>
<protein>
    <submittedName>
        <fullName evidence="1">Response regulator</fullName>
    </submittedName>
</protein>
<gene>
    <name evidence="1" type="ORF">ENW96_06370</name>
</gene>
<organism evidence="1">
    <name type="scientific">Desulfobacca acetoxidans</name>
    <dbReference type="NCBI Taxonomy" id="60893"/>
    <lineage>
        <taxon>Bacteria</taxon>
        <taxon>Pseudomonadati</taxon>
        <taxon>Thermodesulfobacteriota</taxon>
        <taxon>Desulfobaccia</taxon>
        <taxon>Desulfobaccales</taxon>
        <taxon>Desulfobaccaceae</taxon>
        <taxon>Desulfobacca</taxon>
    </lineage>
</organism>
<comment type="caution">
    <text evidence="1">The sequence shown here is derived from an EMBL/GenBank/DDBJ whole genome shotgun (WGS) entry which is preliminary data.</text>
</comment>
<dbReference type="EMBL" id="DTMF01000160">
    <property type="protein sequence ID" value="HGF33999.1"/>
    <property type="molecule type" value="Genomic_DNA"/>
</dbReference>
<accession>A0A7C3V7A5</accession>
<dbReference type="SUPFAM" id="SSF52172">
    <property type="entry name" value="CheY-like"/>
    <property type="match status" value="1"/>
</dbReference>
<dbReference type="InterPro" id="IPR011006">
    <property type="entry name" value="CheY-like_superfamily"/>
</dbReference>
<reference evidence="1" key="1">
    <citation type="journal article" date="2020" name="mSystems">
        <title>Genome- and Community-Level Interaction Insights into Carbon Utilization and Element Cycling Functions of Hydrothermarchaeota in Hydrothermal Sediment.</title>
        <authorList>
            <person name="Zhou Z."/>
            <person name="Liu Y."/>
            <person name="Xu W."/>
            <person name="Pan J."/>
            <person name="Luo Z.H."/>
            <person name="Li M."/>
        </authorList>
    </citation>
    <scope>NUCLEOTIDE SEQUENCE [LARGE SCALE GENOMIC DNA]</scope>
    <source>
        <strain evidence="1">SpSt-897</strain>
    </source>
</reference>
<evidence type="ECO:0000313" key="1">
    <source>
        <dbReference type="EMBL" id="HGF33999.1"/>
    </source>
</evidence>
<name>A0A7C3V7A5_9BACT</name>
<dbReference type="AlphaFoldDB" id="A0A7C3V7A5"/>